<evidence type="ECO:0000256" key="2">
    <source>
        <dbReference type="SAM" id="MobiDB-lite"/>
    </source>
</evidence>
<reference evidence="3" key="1">
    <citation type="submission" date="2021-01" db="EMBL/GenBank/DDBJ databases">
        <authorList>
            <person name="Corre E."/>
            <person name="Pelletier E."/>
            <person name="Niang G."/>
            <person name="Scheremetjew M."/>
            <person name="Finn R."/>
            <person name="Kale V."/>
            <person name="Holt S."/>
            <person name="Cochrane G."/>
            <person name="Meng A."/>
            <person name="Brown T."/>
            <person name="Cohen L."/>
        </authorList>
    </citation>
    <scope>NUCLEOTIDE SEQUENCE</scope>
    <source>
        <strain evidence="3">10249 10 AB</strain>
    </source>
</reference>
<dbReference type="AlphaFoldDB" id="A0A6V0C7X7"/>
<organism evidence="3">
    <name type="scientific">Pseudo-nitzschia australis</name>
    <dbReference type="NCBI Taxonomy" id="44445"/>
    <lineage>
        <taxon>Eukaryota</taxon>
        <taxon>Sar</taxon>
        <taxon>Stramenopiles</taxon>
        <taxon>Ochrophyta</taxon>
        <taxon>Bacillariophyta</taxon>
        <taxon>Bacillariophyceae</taxon>
        <taxon>Bacillariophycidae</taxon>
        <taxon>Bacillariales</taxon>
        <taxon>Bacillariaceae</taxon>
        <taxon>Pseudo-nitzschia</taxon>
    </lineage>
</organism>
<gene>
    <name evidence="3" type="ORF">PAUS00366_LOCUS19229</name>
    <name evidence="4" type="ORF">PAUS00366_LOCUS19230</name>
</gene>
<evidence type="ECO:0000256" key="1">
    <source>
        <dbReference type="SAM" id="Coils"/>
    </source>
</evidence>
<feature type="coiled-coil region" evidence="1">
    <location>
        <begin position="235"/>
        <end position="262"/>
    </location>
</feature>
<feature type="region of interest" description="Disordered" evidence="2">
    <location>
        <begin position="395"/>
        <end position="427"/>
    </location>
</feature>
<protein>
    <submittedName>
        <fullName evidence="3">Uncharacterized protein</fullName>
    </submittedName>
</protein>
<accession>A0A6V0C7X7</accession>
<name>A0A6V0C7X7_9STRA</name>
<keyword evidence="1" id="KW-0175">Coiled coil</keyword>
<feature type="compositionally biased region" description="Basic residues" evidence="2">
    <location>
        <begin position="493"/>
        <end position="509"/>
    </location>
</feature>
<proteinExistence type="predicted"/>
<dbReference type="EMBL" id="HBIX01028508">
    <property type="protein sequence ID" value="CAE0726473.1"/>
    <property type="molecule type" value="Transcribed_RNA"/>
</dbReference>
<feature type="region of interest" description="Disordered" evidence="2">
    <location>
        <begin position="83"/>
        <end position="104"/>
    </location>
</feature>
<dbReference type="EMBL" id="HBIX01028507">
    <property type="protein sequence ID" value="CAE0726472.1"/>
    <property type="molecule type" value="Transcribed_RNA"/>
</dbReference>
<feature type="compositionally biased region" description="Polar residues" evidence="2">
    <location>
        <begin position="83"/>
        <end position="102"/>
    </location>
</feature>
<sequence length="509" mass="57985">MATKNTNTSNTASSDGAFELQAKADEWMDITPKEELLQAELDRFRNAFCKCSEQLECSRLENGLLNDRQVVLETQAASLKQSLETSAEQATATRSELESTLDSTRKQLDDLERALSERTKQAELEASRHQLELSAATSKHASELAQARTETERLQAAQSASKLEHQRLQQSLKDTRTESTTHKNTAVRFAGDLRILREQHACTRKELSDCRHALERETESHAASKTTKGKVAVLAESLKDTNKKLENDLARAHRAMEINANRRTEEHKVATKQLEEFKAMAHDANAKKLSTDHQLQALQSDLTDRLQDLEALNKSHAKLQETLKDAEKDLRDAKMDKKSLTAHLAATETGRHELLEHQSELQETLEEVQDELDRAHTEIHTTREQLEESLAELQAVQQTTQEQQQQQQQQDRDDSEQQKQQQQQHDLELERRLEEQQKVFEDRLAQIHAILGLSFAKAVRKEVRTIQRSALEQMAIKSSPMLKVPLLLADHNKKQKQQKRRRPSGVKAA</sequence>
<feature type="compositionally biased region" description="Low complexity" evidence="2">
    <location>
        <begin position="395"/>
        <end position="409"/>
    </location>
</feature>
<feature type="region of interest" description="Disordered" evidence="2">
    <location>
        <begin position="490"/>
        <end position="509"/>
    </location>
</feature>
<evidence type="ECO:0000313" key="3">
    <source>
        <dbReference type="EMBL" id="CAE0726472.1"/>
    </source>
</evidence>
<evidence type="ECO:0000313" key="4">
    <source>
        <dbReference type="EMBL" id="CAE0726473.1"/>
    </source>
</evidence>